<organism evidence="2 3">
    <name type="scientific">Slackia heliotrinireducens (strain ATCC 29202 / DSM 20476 / NCTC 11029 / RHS 1)</name>
    <name type="common">Peptococcus heliotrinreducens</name>
    <dbReference type="NCBI Taxonomy" id="471855"/>
    <lineage>
        <taxon>Bacteria</taxon>
        <taxon>Bacillati</taxon>
        <taxon>Actinomycetota</taxon>
        <taxon>Coriobacteriia</taxon>
        <taxon>Eggerthellales</taxon>
        <taxon>Eggerthellaceae</taxon>
        <taxon>Slackia</taxon>
    </lineage>
</organism>
<evidence type="ECO:0000313" key="3">
    <source>
        <dbReference type="Proteomes" id="UP000002026"/>
    </source>
</evidence>
<dbReference type="AlphaFoldDB" id="C7N1G8"/>
<accession>C7N1G8</accession>
<proteinExistence type="predicted"/>
<keyword evidence="3" id="KW-1185">Reference proteome</keyword>
<feature type="compositionally biased region" description="Basic and acidic residues" evidence="1">
    <location>
        <begin position="63"/>
        <end position="79"/>
    </location>
</feature>
<evidence type="ECO:0000256" key="1">
    <source>
        <dbReference type="SAM" id="MobiDB-lite"/>
    </source>
</evidence>
<dbReference type="Proteomes" id="UP000002026">
    <property type="component" value="Chromosome"/>
</dbReference>
<dbReference type="EMBL" id="CP001684">
    <property type="protein sequence ID" value="ACV21260.1"/>
    <property type="molecule type" value="Genomic_DNA"/>
</dbReference>
<reference evidence="2 3" key="1">
    <citation type="journal article" date="2009" name="Stand. Genomic Sci.">
        <title>Complete genome sequence of Slackia heliotrinireducens type strain (RHS 1).</title>
        <authorList>
            <person name="Pukall R."/>
            <person name="Lapidus A."/>
            <person name="Nolan M."/>
            <person name="Copeland A."/>
            <person name="Glavina Del Rio T."/>
            <person name="Lucas S."/>
            <person name="Chen F."/>
            <person name="Tice H."/>
            <person name="Cheng J.F."/>
            <person name="Chertkov O."/>
            <person name="Bruce D."/>
            <person name="Goodwin L."/>
            <person name="Kuske C."/>
            <person name="Brettin T."/>
            <person name="Detter J.C."/>
            <person name="Han C."/>
            <person name="Pitluck S."/>
            <person name="Pati A."/>
            <person name="Mavrommatis K."/>
            <person name="Ivanova N."/>
            <person name="Ovchinnikova G."/>
            <person name="Chen A."/>
            <person name="Palaniappan K."/>
            <person name="Schneider S."/>
            <person name="Rohde M."/>
            <person name="Chain P."/>
            <person name="D'haeseleer P."/>
            <person name="Goker M."/>
            <person name="Bristow J."/>
            <person name="Eisen J.A."/>
            <person name="Markowitz V."/>
            <person name="Kyrpides N.C."/>
            <person name="Klenk H.P."/>
            <person name="Hugenholtz P."/>
        </authorList>
    </citation>
    <scope>NUCLEOTIDE SEQUENCE [LARGE SCALE GENOMIC DNA]</scope>
    <source>
        <strain evidence="3">ATCC 29202 / DSM 20476 / NCTC 11029 / RHS 1</strain>
    </source>
</reference>
<feature type="region of interest" description="Disordered" evidence="1">
    <location>
        <begin position="1"/>
        <end position="20"/>
    </location>
</feature>
<feature type="region of interest" description="Disordered" evidence="1">
    <location>
        <begin position="27"/>
        <end position="86"/>
    </location>
</feature>
<feature type="compositionally biased region" description="Basic and acidic residues" evidence="1">
    <location>
        <begin position="1"/>
        <end position="10"/>
    </location>
</feature>
<protein>
    <submittedName>
        <fullName evidence="2">Uncharacterized protein</fullName>
    </submittedName>
</protein>
<evidence type="ECO:0000313" key="2">
    <source>
        <dbReference type="EMBL" id="ACV21260.1"/>
    </source>
</evidence>
<name>C7N1G8_SLAHD</name>
<dbReference type="KEGG" id="shi:Shel_01900"/>
<dbReference type="HOGENOM" id="CLU_2496230_0_0_11"/>
<sequence length="86" mass="8910">MDDHEERGADGESAGCGNPSDAACGLGLFDRWHEQAPNAGGDHDAGSEPQKQRVCRAGSPVADEEHGSGAERRACECESGRSGGQE</sequence>
<gene>
    <name evidence="2" type="ordered locus">Shel_01900</name>
</gene>